<dbReference type="EMBL" id="MPUH01000834">
    <property type="protein sequence ID" value="OMJ73264.1"/>
    <property type="molecule type" value="Genomic_DNA"/>
</dbReference>
<dbReference type="Proteomes" id="UP000187209">
    <property type="component" value="Unassembled WGS sequence"/>
</dbReference>
<accession>A0A1R2B916</accession>
<dbReference type="AlphaFoldDB" id="A0A1R2B916"/>
<protein>
    <submittedName>
        <fullName evidence="1">Uncharacterized protein</fullName>
    </submittedName>
</protein>
<sequence length="227" mass="25780">MTSDQKLTLKFLTSPKSSLPQHKATLSENRYNSRVDEPGEINCINEAGDFQKIQGFCLKDIIPNKENAHIRGLSQPIDILTPELLFGHKRQQSLGQRPIGQVFDTSQAATPKLEDMEVENFKYSNHSRKISDCDIVVYADNREMITSNDILKRSLPVFGTNPCTAYCKDCDREVHTRVEFAKKANIPFSFLDFISSFFACCGEPTWLLKLRVHKCEECGKILARSCK</sequence>
<gene>
    <name evidence="1" type="ORF">SteCoe_28075</name>
</gene>
<organism evidence="1 2">
    <name type="scientific">Stentor coeruleus</name>
    <dbReference type="NCBI Taxonomy" id="5963"/>
    <lineage>
        <taxon>Eukaryota</taxon>
        <taxon>Sar</taxon>
        <taxon>Alveolata</taxon>
        <taxon>Ciliophora</taxon>
        <taxon>Postciliodesmatophora</taxon>
        <taxon>Heterotrichea</taxon>
        <taxon>Heterotrichida</taxon>
        <taxon>Stentoridae</taxon>
        <taxon>Stentor</taxon>
    </lineage>
</organism>
<keyword evidence="2" id="KW-1185">Reference proteome</keyword>
<dbReference type="OrthoDB" id="323498at2759"/>
<name>A0A1R2B916_9CILI</name>
<proteinExistence type="predicted"/>
<evidence type="ECO:0000313" key="1">
    <source>
        <dbReference type="EMBL" id="OMJ73264.1"/>
    </source>
</evidence>
<comment type="caution">
    <text evidence="1">The sequence shown here is derived from an EMBL/GenBank/DDBJ whole genome shotgun (WGS) entry which is preliminary data.</text>
</comment>
<evidence type="ECO:0000313" key="2">
    <source>
        <dbReference type="Proteomes" id="UP000187209"/>
    </source>
</evidence>
<reference evidence="1 2" key="1">
    <citation type="submission" date="2016-11" db="EMBL/GenBank/DDBJ databases">
        <title>The macronuclear genome of Stentor coeruleus: a giant cell with tiny introns.</title>
        <authorList>
            <person name="Slabodnick M."/>
            <person name="Ruby J.G."/>
            <person name="Reiff S.B."/>
            <person name="Swart E.C."/>
            <person name="Gosai S."/>
            <person name="Prabakaran S."/>
            <person name="Witkowska E."/>
            <person name="Larue G.E."/>
            <person name="Fisher S."/>
            <person name="Freeman R.M."/>
            <person name="Gunawardena J."/>
            <person name="Chu W."/>
            <person name="Stover N.A."/>
            <person name="Gregory B.D."/>
            <person name="Nowacki M."/>
            <person name="Derisi J."/>
            <person name="Roy S.W."/>
            <person name="Marshall W.F."/>
            <person name="Sood P."/>
        </authorList>
    </citation>
    <scope>NUCLEOTIDE SEQUENCE [LARGE SCALE GENOMIC DNA]</scope>
    <source>
        <strain evidence="1">WM001</strain>
    </source>
</reference>